<dbReference type="RefSeq" id="WP_217668858.1">
    <property type="nucleotide sequence ID" value="NZ_JAHRID010000003.1"/>
</dbReference>
<protein>
    <submittedName>
        <fullName evidence="3">DUF2214 domain-containing protein</fullName>
    </submittedName>
</protein>
<accession>A0ABS6MKI5</accession>
<feature type="transmembrane region" description="Helical" evidence="1">
    <location>
        <begin position="133"/>
        <end position="156"/>
    </location>
</feature>
<sequence>MPETWLLSLSESALASALRQSAIGYPLLSSAHILGLSLLVGSIVTLDLRLLNIVKRGRLSELAPLLSRVAAGGLLLAAVSGLLLFSVQPAHYLGNNAFLLKLVLLSLALINVAIVHSLPAWRLLLAGQPPGLLLKFTAAVSIILWLAIITAGRWIAFV</sequence>
<dbReference type="Pfam" id="PF20349">
    <property type="entry name" value="DUF6644"/>
    <property type="match status" value="1"/>
</dbReference>
<feature type="transmembrane region" description="Helical" evidence="1">
    <location>
        <begin position="33"/>
        <end position="53"/>
    </location>
</feature>
<keyword evidence="1" id="KW-0472">Membrane</keyword>
<feature type="transmembrane region" description="Helical" evidence="1">
    <location>
        <begin position="65"/>
        <end position="86"/>
    </location>
</feature>
<evidence type="ECO:0000313" key="4">
    <source>
        <dbReference type="Proteomes" id="UP000704611"/>
    </source>
</evidence>
<evidence type="ECO:0000313" key="3">
    <source>
        <dbReference type="EMBL" id="MBV2129235.1"/>
    </source>
</evidence>
<evidence type="ECO:0000259" key="2">
    <source>
        <dbReference type="Pfam" id="PF20349"/>
    </source>
</evidence>
<evidence type="ECO:0000256" key="1">
    <source>
        <dbReference type="SAM" id="Phobius"/>
    </source>
</evidence>
<proteinExistence type="predicted"/>
<dbReference type="Proteomes" id="UP000704611">
    <property type="component" value="Unassembled WGS sequence"/>
</dbReference>
<keyword evidence="4" id="KW-1185">Reference proteome</keyword>
<organism evidence="3 4">
    <name type="scientific">Arsukibacterium indicum</name>
    <dbReference type="NCBI Taxonomy" id="2848612"/>
    <lineage>
        <taxon>Bacteria</taxon>
        <taxon>Pseudomonadati</taxon>
        <taxon>Pseudomonadota</taxon>
        <taxon>Gammaproteobacteria</taxon>
        <taxon>Chromatiales</taxon>
        <taxon>Chromatiaceae</taxon>
        <taxon>Arsukibacterium</taxon>
    </lineage>
</organism>
<feature type="domain" description="DUF6644" evidence="2">
    <location>
        <begin position="29"/>
        <end position="157"/>
    </location>
</feature>
<dbReference type="EMBL" id="JAHRID010000003">
    <property type="protein sequence ID" value="MBV2129235.1"/>
    <property type="molecule type" value="Genomic_DNA"/>
</dbReference>
<keyword evidence="1" id="KW-1133">Transmembrane helix</keyword>
<keyword evidence="1" id="KW-0812">Transmembrane</keyword>
<name>A0ABS6MKI5_9GAMM</name>
<comment type="caution">
    <text evidence="3">The sequence shown here is derived from an EMBL/GenBank/DDBJ whole genome shotgun (WGS) entry which is preliminary data.</text>
</comment>
<gene>
    <name evidence="3" type="ORF">KQY15_09030</name>
</gene>
<reference evidence="3 4" key="1">
    <citation type="submission" date="2021-06" db="EMBL/GenBank/DDBJ databases">
        <title>Rheinheimera indica sp. nov., isolated from deep-sea sediment.</title>
        <authorList>
            <person name="Wang Z."/>
            <person name="Zhang X.-Y."/>
        </authorList>
    </citation>
    <scope>NUCLEOTIDE SEQUENCE [LARGE SCALE GENOMIC DNA]</scope>
    <source>
        <strain evidence="3 4">SM2107</strain>
    </source>
</reference>
<dbReference type="InterPro" id="IPR046586">
    <property type="entry name" value="DUF6644"/>
</dbReference>
<feature type="transmembrane region" description="Helical" evidence="1">
    <location>
        <begin position="98"/>
        <end position="121"/>
    </location>
</feature>